<keyword evidence="5" id="KW-0560">Oxidoreductase</keyword>
<dbReference type="CDD" id="cd13944">
    <property type="entry name" value="lytB_ispH"/>
    <property type="match status" value="1"/>
</dbReference>
<feature type="binding site" evidence="5">
    <location>
        <position position="200"/>
    </location>
    <ligand>
        <name>[4Fe-4S] cluster</name>
        <dbReference type="ChEBI" id="CHEBI:49883"/>
    </ligand>
</feature>
<dbReference type="NCBIfam" id="NF002190">
    <property type="entry name" value="PRK01045.1-4"/>
    <property type="match status" value="1"/>
</dbReference>
<dbReference type="NCBIfam" id="TIGR00216">
    <property type="entry name" value="ispH_lytB"/>
    <property type="match status" value="1"/>
</dbReference>
<feature type="binding site" evidence="5">
    <location>
        <position position="130"/>
    </location>
    <ligand>
        <name>isopentenyl diphosphate</name>
        <dbReference type="ChEBI" id="CHEBI:128769"/>
    </ligand>
</feature>
<feature type="binding site" evidence="5">
    <location>
        <position position="230"/>
    </location>
    <ligand>
        <name>isopentenyl diphosphate</name>
        <dbReference type="ChEBI" id="CHEBI:128769"/>
    </ligand>
</feature>
<comment type="cofactor">
    <cofactor evidence="5">
        <name>[4Fe-4S] cluster</name>
        <dbReference type="ChEBI" id="CHEBI:49883"/>
    </cofactor>
    <text evidence="5">Binds 1 [4Fe-4S] cluster per subunit.</text>
</comment>
<comment type="similarity">
    <text evidence="5">Belongs to the IspH family.</text>
</comment>
<protein>
    <recommendedName>
        <fullName evidence="5">4-hydroxy-3-methylbut-2-enyl diphosphate reductase</fullName>
        <shortName evidence="5">HMBPP reductase</shortName>
        <ecNumber evidence="5">1.17.7.4</ecNumber>
    </recommendedName>
</protein>
<comment type="pathway">
    <text evidence="5">Isoprenoid biosynthesis; dimethylallyl diphosphate biosynthesis; dimethylallyl diphosphate from (2E)-4-hydroxy-3-methylbutenyl diphosphate: step 1/1.</text>
</comment>
<comment type="catalytic activity">
    <reaction evidence="5">
        <text>dimethylallyl diphosphate + 2 oxidized [2Fe-2S]-[ferredoxin] + H2O = (2E)-4-hydroxy-3-methylbut-2-enyl diphosphate + 2 reduced [2Fe-2S]-[ferredoxin] + 2 H(+)</text>
        <dbReference type="Rhea" id="RHEA:24825"/>
        <dbReference type="Rhea" id="RHEA-COMP:10000"/>
        <dbReference type="Rhea" id="RHEA-COMP:10001"/>
        <dbReference type="ChEBI" id="CHEBI:15377"/>
        <dbReference type="ChEBI" id="CHEBI:15378"/>
        <dbReference type="ChEBI" id="CHEBI:33737"/>
        <dbReference type="ChEBI" id="CHEBI:33738"/>
        <dbReference type="ChEBI" id="CHEBI:57623"/>
        <dbReference type="ChEBI" id="CHEBI:128753"/>
        <dbReference type="EC" id="1.17.7.4"/>
    </reaction>
</comment>
<dbReference type="GO" id="GO:0051539">
    <property type="term" value="F:4 iron, 4 sulfur cluster binding"/>
    <property type="evidence" value="ECO:0007669"/>
    <property type="project" value="UniProtKB-UniRule"/>
</dbReference>
<dbReference type="Proteomes" id="UP000500930">
    <property type="component" value="Chromosome"/>
</dbReference>
<feature type="binding site" evidence="5">
    <location>
        <position position="47"/>
    </location>
    <ligand>
        <name>isopentenyl diphosphate</name>
        <dbReference type="ChEBI" id="CHEBI:128769"/>
    </ligand>
</feature>
<dbReference type="GO" id="GO:0046872">
    <property type="term" value="F:metal ion binding"/>
    <property type="evidence" value="ECO:0007669"/>
    <property type="project" value="UniProtKB-KW"/>
</dbReference>
<comment type="pathway">
    <text evidence="5">Isoprenoid biosynthesis; isopentenyl diphosphate biosynthesis via DXP pathway; isopentenyl diphosphate from 1-deoxy-D-xylulose 5-phosphate: step 6/6.</text>
</comment>
<reference evidence="6 7" key="1">
    <citation type="journal article" date="2020" name="Pathogens">
        <title>First Whole Genome Sequence of Anaplasma platys, an Obligate Intracellular Rickettsial Pathogen of Dogs.</title>
        <authorList>
            <person name="Llanes A."/>
            <person name="Rajeev S."/>
        </authorList>
    </citation>
    <scope>NUCLEOTIDE SEQUENCE [LARGE SCALE GENOMIC DNA]</scope>
    <source>
        <strain evidence="6 7">S3</strain>
    </source>
</reference>
<feature type="binding site" evidence="5">
    <location>
        <position position="228"/>
    </location>
    <ligand>
        <name>isopentenyl diphosphate</name>
        <dbReference type="ChEBI" id="CHEBI:128769"/>
    </ligand>
</feature>
<feature type="binding site" evidence="5">
    <location>
        <position position="16"/>
    </location>
    <ligand>
        <name>[4Fe-4S] cluster</name>
        <dbReference type="ChEBI" id="CHEBI:49883"/>
    </ligand>
</feature>
<dbReference type="GO" id="GO:0050992">
    <property type="term" value="P:dimethylallyl diphosphate biosynthetic process"/>
    <property type="evidence" value="ECO:0007669"/>
    <property type="project" value="UniProtKB-UniRule"/>
</dbReference>
<dbReference type="InterPro" id="IPR003451">
    <property type="entry name" value="LytB/IspH"/>
</dbReference>
<feature type="binding site" evidence="5">
    <location>
        <position position="47"/>
    </location>
    <ligand>
        <name>dimethylallyl diphosphate</name>
        <dbReference type="ChEBI" id="CHEBI:57623"/>
    </ligand>
</feature>
<dbReference type="UniPathway" id="UPA00059">
    <property type="reaction ID" value="UER00105"/>
</dbReference>
<dbReference type="KEGG" id="aplt:ANPL_01630"/>
<name>A0A858PXV5_9RICK</name>
<dbReference type="GO" id="GO:0019288">
    <property type="term" value="P:isopentenyl diphosphate biosynthetic process, methylerythritol 4-phosphate pathway"/>
    <property type="evidence" value="ECO:0007669"/>
    <property type="project" value="UniProtKB-UniRule"/>
</dbReference>
<feature type="binding site" evidence="5">
    <location>
        <position position="272"/>
    </location>
    <ligand>
        <name>dimethylallyl diphosphate</name>
        <dbReference type="ChEBI" id="CHEBI:57623"/>
    </ligand>
</feature>
<dbReference type="PANTHER" id="PTHR30426">
    <property type="entry name" value="4-HYDROXY-3-METHYLBUT-2-ENYL DIPHOSPHATE REDUCTASE"/>
    <property type="match status" value="1"/>
</dbReference>
<dbReference type="Gene3D" id="3.40.1010.20">
    <property type="entry name" value="4-hydroxy-3-methylbut-2-enyl diphosphate reductase, catalytic domain"/>
    <property type="match status" value="2"/>
</dbReference>
<feature type="binding site" evidence="5">
    <location>
        <position position="80"/>
    </location>
    <ligand>
        <name>(2E)-4-hydroxy-3-methylbut-2-enyl diphosphate</name>
        <dbReference type="ChEBI" id="CHEBI:128753"/>
    </ligand>
</feature>
<feature type="active site" description="Proton donor" evidence="5">
    <location>
        <position position="132"/>
    </location>
</feature>
<keyword evidence="1 5" id="KW-0004">4Fe-4S</keyword>
<evidence type="ECO:0000256" key="4">
    <source>
        <dbReference type="ARBA" id="ARBA00023014"/>
    </source>
</evidence>
<dbReference type="GO" id="GO:0016114">
    <property type="term" value="P:terpenoid biosynthetic process"/>
    <property type="evidence" value="ECO:0007669"/>
    <property type="project" value="UniProtKB-UniRule"/>
</dbReference>
<feature type="binding site" evidence="5">
    <location>
        <position position="229"/>
    </location>
    <ligand>
        <name>isopentenyl diphosphate</name>
        <dbReference type="ChEBI" id="CHEBI:128769"/>
    </ligand>
</feature>
<gene>
    <name evidence="5 6" type="primary">ispH</name>
    <name evidence="6" type="ORF">ANPL_01630</name>
</gene>
<feature type="binding site" evidence="5">
    <location>
        <position position="272"/>
    </location>
    <ligand>
        <name>(2E)-4-hydroxy-3-methylbut-2-enyl diphosphate</name>
        <dbReference type="ChEBI" id="CHEBI:128753"/>
    </ligand>
</feature>
<keyword evidence="4 5" id="KW-0411">Iron-sulfur</keyword>
<dbReference type="AlphaFoldDB" id="A0A858PXV5"/>
<dbReference type="NCBIfam" id="NF002188">
    <property type="entry name" value="PRK01045.1-2"/>
    <property type="match status" value="1"/>
</dbReference>
<organism evidence="6 7">
    <name type="scientific">Anaplasma platys</name>
    <dbReference type="NCBI Taxonomy" id="949"/>
    <lineage>
        <taxon>Bacteria</taxon>
        <taxon>Pseudomonadati</taxon>
        <taxon>Pseudomonadota</taxon>
        <taxon>Alphaproteobacteria</taxon>
        <taxon>Rickettsiales</taxon>
        <taxon>Anaplasmataceae</taxon>
        <taxon>Anaplasma</taxon>
    </lineage>
</organism>
<feature type="binding site" evidence="5">
    <location>
        <position position="229"/>
    </location>
    <ligand>
        <name>dimethylallyl diphosphate</name>
        <dbReference type="ChEBI" id="CHEBI:57623"/>
    </ligand>
</feature>
<keyword evidence="7" id="KW-1185">Reference proteome</keyword>
<keyword evidence="5" id="KW-0414">Isoprene biosynthesis</keyword>
<keyword evidence="2 5" id="KW-0479">Metal-binding</keyword>
<accession>A0A858PXV5</accession>
<feature type="binding site" evidence="5">
    <location>
        <position position="47"/>
    </location>
    <ligand>
        <name>(2E)-4-hydroxy-3-methylbut-2-enyl diphosphate</name>
        <dbReference type="ChEBI" id="CHEBI:128753"/>
    </ligand>
</feature>
<dbReference type="Gene3D" id="3.40.50.11270">
    <property type="match status" value="1"/>
</dbReference>
<dbReference type="GO" id="GO:0051745">
    <property type="term" value="F:4-hydroxy-3-methylbut-2-enyl diphosphate reductase activity"/>
    <property type="evidence" value="ECO:0007669"/>
    <property type="project" value="UniProtKB-UniRule"/>
</dbReference>
<feature type="binding site" evidence="5">
    <location>
        <position position="80"/>
    </location>
    <ligand>
        <name>dimethylallyl diphosphate</name>
        <dbReference type="ChEBI" id="CHEBI:57623"/>
    </ligand>
</feature>
<dbReference type="HAMAP" id="MF_00191">
    <property type="entry name" value="IspH"/>
    <property type="match status" value="1"/>
</dbReference>
<evidence type="ECO:0000256" key="3">
    <source>
        <dbReference type="ARBA" id="ARBA00023004"/>
    </source>
</evidence>
<sequence>MGELIEVILAQPRGFCAGVERAVKILEMAVEKYADHNQVYVLHEIVHNNHIVETFKKKNVRFVDSLSEVPAGAVLVFSAHGVAKQVRADAENKGLLVIDATCPLVTKVHLEMHRYHTRGYQMILIGHRGHREVVGSMGQIEEKVLLVQDVEDVAHLEVDDPNKLAYTTQTTLSMDDTLVIVEALKARFPSIVGPDLRDICYATQNRQNAVRKLANETDMVLVVGGKNSSNTNRLLDLAKLHNGRSFLVGSHEDVDLSWFCDVKRVGITAGASAPDFVIKNLLDYLGANMNVRISVMDGVKESVVFKLPALPEALSALPRA</sequence>
<evidence type="ECO:0000313" key="6">
    <source>
        <dbReference type="EMBL" id="QJC27431.1"/>
    </source>
</evidence>
<feature type="binding site" evidence="5">
    <location>
        <position position="170"/>
    </location>
    <ligand>
        <name>(2E)-4-hydroxy-3-methylbut-2-enyl diphosphate</name>
        <dbReference type="ChEBI" id="CHEBI:128753"/>
    </ligand>
</feature>
<feature type="binding site" evidence="5">
    <location>
        <position position="230"/>
    </location>
    <ligand>
        <name>(2E)-4-hydroxy-3-methylbut-2-enyl diphosphate</name>
        <dbReference type="ChEBI" id="CHEBI:128753"/>
    </ligand>
</feature>
<dbReference type="Pfam" id="PF02401">
    <property type="entry name" value="LYTB"/>
    <property type="match status" value="1"/>
</dbReference>
<feature type="binding site" evidence="5">
    <location>
        <position position="130"/>
    </location>
    <ligand>
        <name>(2E)-4-hydroxy-3-methylbut-2-enyl diphosphate</name>
        <dbReference type="ChEBI" id="CHEBI:128753"/>
    </ligand>
</feature>
<comment type="catalytic activity">
    <reaction evidence="5">
        <text>isopentenyl diphosphate + 2 oxidized [2Fe-2S]-[ferredoxin] + H2O = (2E)-4-hydroxy-3-methylbut-2-enyl diphosphate + 2 reduced [2Fe-2S]-[ferredoxin] + 2 H(+)</text>
        <dbReference type="Rhea" id="RHEA:24488"/>
        <dbReference type="Rhea" id="RHEA-COMP:10000"/>
        <dbReference type="Rhea" id="RHEA-COMP:10001"/>
        <dbReference type="ChEBI" id="CHEBI:15377"/>
        <dbReference type="ChEBI" id="CHEBI:15378"/>
        <dbReference type="ChEBI" id="CHEBI:33737"/>
        <dbReference type="ChEBI" id="CHEBI:33738"/>
        <dbReference type="ChEBI" id="CHEBI:128753"/>
        <dbReference type="ChEBI" id="CHEBI:128769"/>
        <dbReference type="EC" id="1.17.7.4"/>
    </reaction>
</comment>
<dbReference type="EC" id="1.17.7.4" evidence="5"/>
<dbReference type="EMBL" id="CP046391">
    <property type="protein sequence ID" value="QJC27431.1"/>
    <property type="molecule type" value="Genomic_DNA"/>
</dbReference>
<evidence type="ECO:0000256" key="5">
    <source>
        <dbReference type="HAMAP-Rule" id="MF_00191"/>
    </source>
</evidence>
<proteinExistence type="inferred from homology"/>
<feature type="binding site" evidence="5">
    <location>
        <position position="80"/>
    </location>
    <ligand>
        <name>isopentenyl diphosphate</name>
        <dbReference type="ChEBI" id="CHEBI:128769"/>
    </ligand>
</feature>
<feature type="binding site" evidence="5">
    <location>
        <position position="228"/>
    </location>
    <ligand>
        <name>dimethylallyl diphosphate</name>
        <dbReference type="ChEBI" id="CHEBI:57623"/>
    </ligand>
</feature>
<feature type="binding site" evidence="5">
    <location>
        <position position="130"/>
    </location>
    <ligand>
        <name>dimethylallyl diphosphate</name>
        <dbReference type="ChEBI" id="CHEBI:57623"/>
    </ligand>
</feature>
<evidence type="ECO:0000256" key="2">
    <source>
        <dbReference type="ARBA" id="ARBA00022723"/>
    </source>
</evidence>
<evidence type="ECO:0000256" key="1">
    <source>
        <dbReference type="ARBA" id="ARBA00022485"/>
    </source>
</evidence>
<feature type="binding site" evidence="5">
    <location>
        <position position="272"/>
    </location>
    <ligand>
        <name>isopentenyl diphosphate</name>
        <dbReference type="ChEBI" id="CHEBI:128769"/>
    </ligand>
</feature>
<feature type="binding site" evidence="5">
    <location>
        <position position="228"/>
    </location>
    <ligand>
        <name>(2E)-4-hydroxy-3-methylbut-2-enyl diphosphate</name>
        <dbReference type="ChEBI" id="CHEBI:128753"/>
    </ligand>
</feature>
<feature type="binding site" evidence="5">
    <location>
        <position position="230"/>
    </location>
    <ligand>
        <name>dimethylallyl diphosphate</name>
        <dbReference type="ChEBI" id="CHEBI:57623"/>
    </ligand>
</feature>
<feature type="binding site" evidence="5">
    <location>
        <position position="102"/>
    </location>
    <ligand>
        <name>[4Fe-4S] cluster</name>
        <dbReference type="ChEBI" id="CHEBI:49883"/>
    </ligand>
</feature>
<dbReference type="PANTHER" id="PTHR30426:SF0">
    <property type="entry name" value="4-HYDROXY-3-METHYLBUT-2-ENYL DIPHOSPHATE REDUCTASE"/>
    <property type="match status" value="1"/>
</dbReference>
<dbReference type="UniPathway" id="UPA00056">
    <property type="reaction ID" value="UER00097"/>
</dbReference>
<feature type="binding site" evidence="5">
    <location>
        <position position="229"/>
    </location>
    <ligand>
        <name>(2E)-4-hydroxy-3-methylbut-2-enyl diphosphate</name>
        <dbReference type="ChEBI" id="CHEBI:128753"/>
    </ligand>
</feature>
<keyword evidence="3 5" id="KW-0408">Iron</keyword>
<evidence type="ECO:0000313" key="7">
    <source>
        <dbReference type="Proteomes" id="UP000500930"/>
    </source>
</evidence>
<comment type="function">
    <text evidence="5">Catalyzes the conversion of 1-hydroxy-2-methyl-2-(E)-butenyl 4-diphosphate (HMBPP) into a mixture of isopentenyl diphosphate (IPP) and dimethylallyl diphosphate (DMAPP). Acts in the terminal step of the DOXP/MEP pathway for isoprenoid precursor biosynthesis.</text>
</comment>